<dbReference type="PANTHER" id="PTHR31973">
    <property type="entry name" value="POLYPROTEIN, PUTATIVE-RELATED"/>
    <property type="match status" value="1"/>
</dbReference>
<keyword evidence="2" id="KW-0238">DNA-binding</keyword>
<dbReference type="AlphaFoldDB" id="A0A9Q1KTP6"/>
<keyword evidence="1" id="KW-0815">Transposition</keyword>
<evidence type="ECO:0000256" key="1">
    <source>
        <dbReference type="ARBA" id="ARBA00022578"/>
    </source>
</evidence>
<evidence type="ECO:0000313" key="6">
    <source>
        <dbReference type="Proteomes" id="UP001153076"/>
    </source>
</evidence>
<evidence type="ECO:0000256" key="2">
    <source>
        <dbReference type="ARBA" id="ARBA00023125"/>
    </source>
</evidence>
<evidence type="ECO:0000313" key="5">
    <source>
        <dbReference type="EMBL" id="KAJ8448900.1"/>
    </source>
</evidence>
<name>A0A9Q1KTP6_9CARY</name>
<dbReference type="GO" id="GO:0004803">
    <property type="term" value="F:transposase activity"/>
    <property type="evidence" value="ECO:0007669"/>
    <property type="project" value="InterPro"/>
</dbReference>
<dbReference type="OrthoDB" id="1939383at2759"/>
<keyword evidence="6" id="KW-1185">Reference proteome</keyword>
<accession>A0A9Q1KTP6</accession>
<feature type="region of interest" description="Disordered" evidence="4">
    <location>
        <begin position="268"/>
        <end position="300"/>
    </location>
</feature>
<dbReference type="PANTHER" id="PTHR31973:SF197">
    <property type="entry name" value="SWIM-TYPE DOMAIN-CONTAINING PROTEIN"/>
    <property type="match status" value="1"/>
</dbReference>
<dbReference type="InterPro" id="IPR001207">
    <property type="entry name" value="Transposase_mutator"/>
</dbReference>
<dbReference type="GO" id="GO:0006313">
    <property type="term" value="P:DNA transposition"/>
    <property type="evidence" value="ECO:0007669"/>
    <property type="project" value="InterPro"/>
</dbReference>
<dbReference type="EMBL" id="JAKOGI010000026">
    <property type="protein sequence ID" value="KAJ8448900.1"/>
    <property type="molecule type" value="Genomic_DNA"/>
</dbReference>
<keyword evidence="3" id="KW-0233">DNA recombination</keyword>
<dbReference type="PROSITE" id="PS01007">
    <property type="entry name" value="TRANSPOSASE_MUTATOR"/>
    <property type="match status" value="1"/>
</dbReference>
<dbReference type="GO" id="GO:0003677">
    <property type="term" value="F:DNA binding"/>
    <property type="evidence" value="ECO:0007669"/>
    <property type="project" value="UniProtKB-KW"/>
</dbReference>
<reference evidence="5" key="1">
    <citation type="submission" date="2022-04" db="EMBL/GenBank/DDBJ databases">
        <title>Carnegiea gigantea Genome sequencing and assembly v2.</title>
        <authorList>
            <person name="Copetti D."/>
            <person name="Sanderson M.J."/>
            <person name="Burquez A."/>
            <person name="Wojciechowski M.F."/>
        </authorList>
    </citation>
    <scope>NUCLEOTIDE SEQUENCE</scope>
    <source>
        <strain evidence="5">SGP5-SGP5p</strain>
        <tissue evidence="5">Aerial part</tissue>
    </source>
</reference>
<evidence type="ECO:0000256" key="3">
    <source>
        <dbReference type="ARBA" id="ARBA00023172"/>
    </source>
</evidence>
<feature type="region of interest" description="Disordered" evidence="4">
    <location>
        <begin position="1"/>
        <end position="22"/>
    </location>
</feature>
<dbReference type="Proteomes" id="UP001153076">
    <property type="component" value="Unassembled WGS sequence"/>
</dbReference>
<comment type="caution">
    <text evidence="5">The sequence shown here is derived from an EMBL/GenBank/DDBJ whole genome shotgun (WGS) entry which is preliminary data.</text>
</comment>
<gene>
    <name evidence="5" type="ORF">Cgig2_030756</name>
</gene>
<protein>
    <recommendedName>
        <fullName evidence="7">Protein FAR1-RELATED SEQUENCE</fullName>
    </recommendedName>
</protein>
<organism evidence="5 6">
    <name type="scientific">Carnegiea gigantea</name>
    <dbReference type="NCBI Taxonomy" id="171969"/>
    <lineage>
        <taxon>Eukaryota</taxon>
        <taxon>Viridiplantae</taxon>
        <taxon>Streptophyta</taxon>
        <taxon>Embryophyta</taxon>
        <taxon>Tracheophyta</taxon>
        <taxon>Spermatophyta</taxon>
        <taxon>Magnoliopsida</taxon>
        <taxon>eudicotyledons</taxon>
        <taxon>Gunneridae</taxon>
        <taxon>Pentapetalae</taxon>
        <taxon>Caryophyllales</taxon>
        <taxon>Cactineae</taxon>
        <taxon>Cactaceae</taxon>
        <taxon>Cactoideae</taxon>
        <taxon>Echinocereeae</taxon>
        <taxon>Carnegiea</taxon>
    </lineage>
</organism>
<evidence type="ECO:0008006" key="7">
    <source>
        <dbReference type="Google" id="ProtNLM"/>
    </source>
</evidence>
<proteinExistence type="predicted"/>
<evidence type="ECO:0000256" key="4">
    <source>
        <dbReference type="SAM" id="MobiDB-lite"/>
    </source>
</evidence>
<sequence length="300" mass="34127">MREAGGRRARGTPRTTASPRESLGIVSGPMVAAVIRMGPSLTGRLIVIDEVLMVGNSGPGLVGEGKKCPAVVVEPQRTSTMSATVLDAREDNSKYIIMFDRHMGIIKALKDVMPQTSRRICVLHFHKNFVSNYPEVVFKKTTEKIKKKDIFFTLARFKFDHTLKLDANTNNFVESFNNTIVKHTRKPIYTMLEEIRKLVGVRFDTRFQMSAGKEKGKAREVQEKEKQTFHPSINTFYTFNTKRCKKCKQLGHNSLTCGKPRDETCSLKYKKKPRQKTDNPVGRPKRSKKSTKLLPQQLQH</sequence>